<dbReference type="Pfam" id="PF14101">
    <property type="entry name" value="DUF4275"/>
    <property type="match status" value="1"/>
</dbReference>
<keyword evidence="2" id="KW-1185">Reference proteome</keyword>
<organism evidence="1 2">
    <name type="scientific">Sporosarcina aquimarina</name>
    <dbReference type="NCBI Taxonomy" id="114975"/>
    <lineage>
        <taxon>Bacteria</taxon>
        <taxon>Bacillati</taxon>
        <taxon>Bacillota</taxon>
        <taxon>Bacilli</taxon>
        <taxon>Bacillales</taxon>
        <taxon>Caryophanaceae</taxon>
        <taxon>Sporosarcina</taxon>
    </lineage>
</organism>
<sequence>MRNNELKALEIPKWGRYLRRKWLENFAGHLTDEEQREIYMDSFLWHLCSYEKTECLEKEEAIAAFERQKKKKCTIFYQYMNDAFLVENAKNLKVNDLPYDEDADLDSRDMYVMDWDGNWTFIITHENDYLGPYFILNF</sequence>
<accession>A0ABU4FZA6</accession>
<comment type="caution">
    <text evidence="1">The sequence shown here is derived from an EMBL/GenBank/DDBJ whole genome shotgun (WGS) entry which is preliminary data.</text>
</comment>
<evidence type="ECO:0000313" key="2">
    <source>
        <dbReference type="Proteomes" id="UP001280629"/>
    </source>
</evidence>
<proteinExistence type="predicted"/>
<reference evidence="1 2" key="1">
    <citation type="submission" date="2023-06" db="EMBL/GenBank/DDBJ databases">
        <title>Sporosarcina sp. nov., isolated from Korean traditional fermented seafood 'Jeotgal'.</title>
        <authorList>
            <person name="Yang A.-I."/>
            <person name="Shin N.-R."/>
        </authorList>
    </citation>
    <scope>NUCLEOTIDE SEQUENCE [LARGE SCALE GENOMIC DNA]</scope>
    <source>
        <strain evidence="1 2">KCTC3840</strain>
    </source>
</reference>
<dbReference type="RefSeq" id="WP_317935597.1">
    <property type="nucleotide sequence ID" value="NZ_JAUBDH010000004.1"/>
</dbReference>
<protein>
    <submittedName>
        <fullName evidence="1">DUF4275 family protein</fullName>
    </submittedName>
</protein>
<evidence type="ECO:0000313" key="1">
    <source>
        <dbReference type="EMBL" id="MDW0110058.1"/>
    </source>
</evidence>
<dbReference type="EMBL" id="JAUBDH010000004">
    <property type="protein sequence ID" value="MDW0110058.1"/>
    <property type="molecule type" value="Genomic_DNA"/>
</dbReference>
<dbReference type="Proteomes" id="UP001280629">
    <property type="component" value="Unassembled WGS sequence"/>
</dbReference>
<name>A0ABU4FZA6_9BACL</name>
<gene>
    <name evidence="1" type="ORF">QT716_08305</name>
</gene>
<dbReference type="InterPro" id="IPR025454">
    <property type="entry name" value="DUF4275"/>
</dbReference>